<protein>
    <recommendedName>
        <fullName evidence="4">Peptidyl-prolyl cis-trans isomerase</fullName>
        <ecNumber evidence="4">5.2.1.8</ecNumber>
    </recommendedName>
</protein>
<evidence type="ECO:0000256" key="2">
    <source>
        <dbReference type="ARBA" id="ARBA00023110"/>
    </source>
</evidence>
<comment type="caution">
    <text evidence="7">The sequence shown here is derived from an EMBL/GenBank/DDBJ whole genome shotgun (WGS) entry which is preliminary data.</text>
</comment>
<feature type="chain" id="PRO_5022221174" description="Peptidyl-prolyl cis-trans isomerase" evidence="5">
    <location>
        <begin position="19"/>
        <end position="168"/>
    </location>
</feature>
<dbReference type="RefSeq" id="WP_146272774.1">
    <property type="nucleotide sequence ID" value="NZ_VOEI01000006.1"/>
</dbReference>
<name>A0A563U0Z1_9SPHI</name>
<evidence type="ECO:0000313" key="7">
    <source>
        <dbReference type="EMBL" id="TWR24521.1"/>
    </source>
</evidence>
<dbReference type="GO" id="GO:0003755">
    <property type="term" value="F:peptidyl-prolyl cis-trans isomerase activity"/>
    <property type="evidence" value="ECO:0007669"/>
    <property type="project" value="UniProtKB-UniRule"/>
</dbReference>
<evidence type="ECO:0000256" key="1">
    <source>
        <dbReference type="ARBA" id="ARBA00000971"/>
    </source>
</evidence>
<dbReference type="Gene3D" id="3.10.50.40">
    <property type="match status" value="1"/>
</dbReference>
<keyword evidence="2 3" id="KW-0697">Rotamase</keyword>
<feature type="domain" description="PPIase FKBP-type" evidence="6">
    <location>
        <begin position="81"/>
        <end position="167"/>
    </location>
</feature>
<gene>
    <name evidence="7" type="ORF">FPZ42_15585</name>
</gene>
<evidence type="ECO:0000256" key="3">
    <source>
        <dbReference type="PROSITE-ProRule" id="PRU00277"/>
    </source>
</evidence>
<dbReference type="Pfam" id="PF00254">
    <property type="entry name" value="FKBP_C"/>
    <property type="match status" value="1"/>
</dbReference>
<keyword evidence="5" id="KW-0732">Signal</keyword>
<dbReference type="AlphaFoldDB" id="A0A563U0Z1"/>
<dbReference type="InterPro" id="IPR046357">
    <property type="entry name" value="PPIase_dom_sf"/>
</dbReference>
<dbReference type="SUPFAM" id="SSF54534">
    <property type="entry name" value="FKBP-like"/>
    <property type="match status" value="1"/>
</dbReference>
<keyword evidence="8" id="KW-1185">Reference proteome</keyword>
<dbReference type="Proteomes" id="UP000318010">
    <property type="component" value="Unassembled WGS sequence"/>
</dbReference>
<comment type="similarity">
    <text evidence="4">Belongs to the FKBP-type PPIase family.</text>
</comment>
<dbReference type="PROSITE" id="PS50059">
    <property type="entry name" value="FKBP_PPIASE"/>
    <property type="match status" value="1"/>
</dbReference>
<reference evidence="7 8" key="1">
    <citation type="submission" date="2019-07" db="EMBL/GenBank/DDBJ databases">
        <authorList>
            <person name="Kim J."/>
        </authorList>
    </citation>
    <scope>NUCLEOTIDE SEQUENCE [LARGE SCALE GENOMIC DNA]</scope>
    <source>
        <strain evidence="7 8">MJ1a</strain>
    </source>
</reference>
<proteinExistence type="inferred from homology"/>
<evidence type="ECO:0000259" key="6">
    <source>
        <dbReference type="PROSITE" id="PS50059"/>
    </source>
</evidence>
<evidence type="ECO:0000256" key="5">
    <source>
        <dbReference type="SAM" id="SignalP"/>
    </source>
</evidence>
<dbReference type="InterPro" id="IPR001179">
    <property type="entry name" value="PPIase_FKBP_dom"/>
</dbReference>
<feature type="signal peptide" evidence="5">
    <location>
        <begin position="1"/>
        <end position="18"/>
    </location>
</feature>
<dbReference type="OrthoDB" id="669809at2"/>
<evidence type="ECO:0000313" key="8">
    <source>
        <dbReference type="Proteomes" id="UP000318010"/>
    </source>
</evidence>
<dbReference type="EMBL" id="VOEI01000006">
    <property type="protein sequence ID" value="TWR24521.1"/>
    <property type="molecule type" value="Genomic_DNA"/>
</dbReference>
<keyword evidence="3 4" id="KW-0413">Isomerase</keyword>
<organism evidence="7 8">
    <name type="scientific">Mucilaginibacter achroorhodeus</name>
    <dbReference type="NCBI Taxonomy" id="2599294"/>
    <lineage>
        <taxon>Bacteria</taxon>
        <taxon>Pseudomonadati</taxon>
        <taxon>Bacteroidota</taxon>
        <taxon>Sphingobacteriia</taxon>
        <taxon>Sphingobacteriales</taxon>
        <taxon>Sphingobacteriaceae</taxon>
        <taxon>Mucilaginibacter</taxon>
    </lineage>
</organism>
<sequence length="168" mass="18360">MNRALLILLLFAACFASCKKGFDAVAEERSQAVIDDGIIQDYINSNNLRSQVVQVDSIDVPTGIYCIVSAPGTGNDLYTNSTRITVNYTAKILTTGKIFGQSNNFKPTFALGETLRAWKLSIPLIKKGGKIRILSPSRYAYGPYAQDSLGLPKNSVCDFEVELLDVTN</sequence>
<comment type="catalytic activity">
    <reaction evidence="1 3 4">
        <text>[protein]-peptidylproline (omega=180) = [protein]-peptidylproline (omega=0)</text>
        <dbReference type="Rhea" id="RHEA:16237"/>
        <dbReference type="Rhea" id="RHEA-COMP:10747"/>
        <dbReference type="Rhea" id="RHEA-COMP:10748"/>
        <dbReference type="ChEBI" id="CHEBI:83833"/>
        <dbReference type="ChEBI" id="CHEBI:83834"/>
        <dbReference type="EC" id="5.2.1.8"/>
    </reaction>
</comment>
<dbReference type="EC" id="5.2.1.8" evidence="4"/>
<evidence type="ECO:0000256" key="4">
    <source>
        <dbReference type="RuleBase" id="RU003915"/>
    </source>
</evidence>
<accession>A0A563U0Z1</accession>